<accession>A0A9P0FA95</accession>
<dbReference type="Pfam" id="PF12937">
    <property type="entry name" value="F-box-like"/>
    <property type="match status" value="1"/>
</dbReference>
<dbReference type="InterPro" id="IPR036047">
    <property type="entry name" value="F-box-like_dom_sf"/>
</dbReference>
<gene>
    <name evidence="2" type="ORF">MELIAE_LOCUS1333</name>
</gene>
<dbReference type="Proteomes" id="UP001154078">
    <property type="component" value="Chromosome 1"/>
</dbReference>
<feature type="domain" description="F-box" evidence="1">
    <location>
        <begin position="53"/>
        <end position="81"/>
    </location>
</feature>
<dbReference type="PANTHER" id="PTHR14939:SF5">
    <property type="entry name" value="F-BOX ONLY PROTEIN 22"/>
    <property type="match status" value="1"/>
</dbReference>
<name>A0A9P0FA95_BRAAE</name>
<dbReference type="EMBL" id="OV121132">
    <property type="protein sequence ID" value="CAH0547318.1"/>
    <property type="molecule type" value="Genomic_DNA"/>
</dbReference>
<keyword evidence="3" id="KW-1185">Reference proteome</keyword>
<proteinExistence type="predicted"/>
<dbReference type="CDD" id="cd09917">
    <property type="entry name" value="F-box_SF"/>
    <property type="match status" value="1"/>
</dbReference>
<evidence type="ECO:0000313" key="2">
    <source>
        <dbReference type="EMBL" id="CAH0547318.1"/>
    </source>
</evidence>
<dbReference type="OrthoDB" id="199913at2759"/>
<organism evidence="2 3">
    <name type="scientific">Brassicogethes aeneus</name>
    <name type="common">Rape pollen beetle</name>
    <name type="synonym">Meligethes aeneus</name>
    <dbReference type="NCBI Taxonomy" id="1431903"/>
    <lineage>
        <taxon>Eukaryota</taxon>
        <taxon>Metazoa</taxon>
        <taxon>Ecdysozoa</taxon>
        <taxon>Arthropoda</taxon>
        <taxon>Hexapoda</taxon>
        <taxon>Insecta</taxon>
        <taxon>Pterygota</taxon>
        <taxon>Neoptera</taxon>
        <taxon>Endopterygota</taxon>
        <taxon>Coleoptera</taxon>
        <taxon>Polyphaga</taxon>
        <taxon>Cucujiformia</taxon>
        <taxon>Nitidulidae</taxon>
        <taxon>Meligethinae</taxon>
        <taxon>Brassicogethes</taxon>
    </lineage>
</organism>
<sequence length="415" mass="47049">MSKRIMNIKEVPHGGGLCIRSLKKSIPEVNIPKTKNFDFANAIESVYPLLDIILSFLDYKDLINASQVNKAWKEVADKILLKRCDPSWFTCYKIKGSNILKYSDNLNKNNIGIGIILYNSRRIKLTDYICIHREISIISLKPVAEYITDELIPPNIEYCLISCPRVVSQFPIKEKALLTSTFDGLILPKIPNVQTTMFHCNPVKKLDIKNTIDNFIKPNHEVKCILLFCKNDLRKSIYNLLDALVPGLNPLAAAIGGGIIRGTKTFQNQKKVFSLNDVFCIAFTKEKEGKCDFSAFSVVISGDDLSKEEFEAELIKFRKNTELRSHSAAFRICCSAKVDTDEELDLFEKVFPNVPLLGMDADGEIGWNCYNNVDPDSWTRPNQSGSKRMKKNYPVVQHQWSTVLVLLTWGNLVTK</sequence>
<evidence type="ECO:0000313" key="3">
    <source>
        <dbReference type="Proteomes" id="UP001154078"/>
    </source>
</evidence>
<dbReference type="Gene3D" id="1.20.1280.50">
    <property type="match status" value="1"/>
</dbReference>
<dbReference type="AlphaFoldDB" id="A0A9P0FA95"/>
<dbReference type="InterPro" id="IPR001810">
    <property type="entry name" value="F-box_dom"/>
</dbReference>
<dbReference type="SUPFAM" id="SSF81383">
    <property type="entry name" value="F-box domain"/>
    <property type="match status" value="1"/>
</dbReference>
<evidence type="ECO:0000259" key="1">
    <source>
        <dbReference type="Pfam" id="PF12937"/>
    </source>
</evidence>
<reference evidence="2" key="1">
    <citation type="submission" date="2021-12" db="EMBL/GenBank/DDBJ databases">
        <authorList>
            <person name="King R."/>
        </authorList>
    </citation>
    <scope>NUCLEOTIDE SEQUENCE</scope>
</reference>
<protein>
    <recommendedName>
        <fullName evidence="1">F-box domain-containing protein</fullName>
    </recommendedName>
</protein>
<dbReference type="PANTHER" id="PTHR14939">
    <property type="entry name" value="F-BOX ONLY PROTEIN 22"/>
    <property type="match status" value="1"/>
</dbReference>
<dbReference type="GO" id="GO:0000209">
    <property type="term" value="P:protein polyubiquitination"/>
    <property type="evidence" value="ECO:0007669"/>
    <property type="project" value="TreeGrafter"/>
</dbReference>
<dbReference type="GO" id="GO:0032436">
    <property type="term" value="P:positive regulation of proteasomal ubiquitin-dependent protein catabolic process"/>
    <property type="evidence" value="ECO:0007669"/>
    <property type="project" value="TreeGrafter"/>
</dbReference>